<keyword evidence="10" id="KW-1185">Reference proteome</keyword>
<dbReference type="InterPro" id="IPR041122">
    <property type="entry name" value="RecJ_OB"/>
</dbReference>
<dbReference type="EMBL" id="CP002390">
    <property type="protein sequence ID" value="EFE28555.1"/>
    <property type="molecule type" value="Genomic_DNA"/>
</dbReference>
<dbReference type="Proteomes" id="UP000007468">
    <property type="component" value="Chromosome"/>
</dbReference>
<dbReference type="InterPro" id="IPR004610">
    <property type="entry name" value="RecJ"/>
</dbReference>
<proteinExistence type="inferred from homology"/>
<protein>
    <recommendedName>
        <fullName evidence="2">Single-stranded-DNA-specific exonuclease RecJ</fullName>
    </recommendedName>
</protein>
<dbReference type="PATRIC" id="fig|546269.5.peg.179"/>
<dbReference type="InterPro" id="IPR051673">
    <property type="entry name" value="SSDNA_exonuclease_RecJ"/>
</dbReference>
<dbReference type="SUPFAM" id="SSF64182">
    <property type="entry name" value="DHH phosphoesterases"/>
    <property type="match status" value="1"/>
</dbReference>
<dbReference type="Gene3D" id="3.10.310.30">
    <property type="match status" value="1"/>
</dbReference>
<dbReference type="InterPro" id="IPR003156">
    <property type="entry name" value="DHHA1_dom"/>
</dbReference>
<evidence type="ECO:0000259" key="8">
    <source>
        <dbReference type="Pfam" id="PF17768"/>
    </source>
</evidence>
<evidence type="ECO:0000259" key="7">
    <source>
        <dbReference type="Pfam" id="PF02272"/>
    </source>
</evidence>
<dbReference type="GO" id="GO:0006281">
    <property type="term" value="P:DNA repair"/>
    <property type="evidence" value="ECO:0007669"/>
    <property type="project" value="InterPro"/>
</dbReference>
<gene>
    <name evidence="9" type="primary">recJ</name>
    <name evidence="9" type="ordered locus">HMPREF0389_00471</name>
</gene>
<dbReference type="KEGG" id="faa:HMPREF0389_00471"/>
<keyword evidence="5 9" id="KW-0269">Exonuclease</keyword>
<dbReference type="NCBIfam" id="TIGR00644">
    <property type="entry name" value="recJ"/>
    <property type="match status" value="1"/>
</dbReference>
<evidence type="ECO:0000256" key="1">
    <source>
        <dbReference type="ARBA" id="ARBA00005915"/>
    </source>
</evidence>
<feature type="domain" description="RecJ OB" evidence="8">
    <location>
        <begin position="449"/>
        <end position="552"/>
    </location>
</feature>
<organism evidence="9 10">
    <name type="scientific">Filifactor alocis (strain ATCC 35896 / CCUG 47790 / D40 B5)</name>
    <name type="common">Fusobacterium alocis</name>
    <dbReference type="NCBI Taxonomy" id="546269"/>
    <lineage>
        <taxon>Bacteria</taxon>
        <taxon>Bacillati</taxon>
        <taxon>Bacillota</taxon>
        <taxon>Clostridia</taxon>
        <taxon>Peptostreptococcales</taxon>
        <taxon>Filifactoraceae</taxon>
        <taxon>Filifactor</taxon>
    </lineage>
</organism>
<name>D6GSB4_FILAD</name>
<dbReference type="PANTHER" id="PTHR30255">
    <property type="entry name" value="SINGLE-STRANDED-DNA-SPECIFIC EXONUCLEASE RECJ"/>
    <property type="match status" value="1"/>
</dbReference>
<evidence type="ECO:0000313" key="9">
    <source>
        <dbReference type="EMBL" id="EFE28555.1"/>
    </source>
</evidence>
<sequence>MSSIWMERNDKTYIGEVDEGLGLLSAMIKNRGIEDVEEFLNPDEDSFIDPYLMKGMDETVTRLQFAMAHKEKIVIFGDYDVDGVSSTSILFRYFEEIGYEVGVYIPDRRKEGYGLNEEAIVHLKDLGYDLIITVDCGISAIKEVDLCNQLKMDIIITDHHQCPEQLPKAYAILNPHQSDCSYPFKELCGAGIALKLVQALKNSSITELMSYLEIAAVATIADLVPLLGENRSIVKFGLNSINQNKLNLGIQVLIDVAQLKKQQITSYNVGFQLAPRINAGGRLDSAMTGVLLLTTHSVDEAMRYAVILNEYNAQRQLIEQTMLEEAITMIESHEKHRNNNVIVVYEKGWNEGVIGIVSSRITERYGKPSFVFSIDENGIAKGSGRSISDFHLFHALQEISDCMLGFGGHSQAAGLSIRVENLNIFEQNINFVSEKYLTNQSFKKKFFFDSELKEEYLNLDFLNKVKQMEPFGIKNPTPLFLMKNVRIKQVGRIGKNQTHFRGQLNRYTILGFDFGELSDDILANSDKELDILCSIEENVYRDAVSLQLKLRDYKWIEQDDMIEDMIPLAECIIEEILKEESFFKNIAVWEKRDFDSNTLFLTSIPSILKQLKREQLYLDCATNQVKFISNIEKIFLKDYNNIIICDSLSKCIISHQNNLNFEKIYFFNFLSNPLKISKVFSFPQGKNISFLEKIERNQKIKISADIIENMALDRVLKMWIQILLLQKLEMVSFRYSSGNIFLEDLFIKNRKEDYLKILKKLESFLEVEY</sequence>
<dbReference type="STRING" id="546269.HMPREF0389_00471"/>
<dbReference type="GO" id="GO:0003676">
    <property type="term" value="F:nucleic acid binding"/>
    <property type="evidence" value="ECO:0007669"/>
    <property type="project" value="InterPro"/>
</dbReference>
<reference evidence="10" key="1">
    <citation type="submission" date="2010-12" db="EMBL/GenBank/DDBJ databases">
        <title>The genome sequence of Filifactor alocis strain ATCC 35896.</title>
        <authorList>
            <consortium name="The Broad Institute Genome Sequencing Platform"/>
            <person name="Ward D."/>
            <person name="Earl A."/>
            <person name="Feldgarden M."/>
            <person name="Young S.K."/>
            <person name="Gargeya S."/>
            <person name="Zeng Q."/>
            <person name="Alvarado L."/>
            <person name="Berlin A."/>
            <person name="Bochicchio J."/>
            <person name="Chapman S.B."/>
            <person name="Chen Z."/>
            <person name="Freedman E."/>
            <person name="Gellesch M."/>
            <person name="Goldberg J."/>
            <person name="Griggs A."/>
            <person name="Gujja S."/>
            <person name="Heilman E."/>
            <person name="Heiman D."/>
            <person name="Howarth C."/>
            <person name="Mehta T."/>
            <person name="Neiman D."/>
            <person name="Pearson M."/>
            <person name="Roberts A."/>
            <person name="Saif S."/>
            <person name="Shea T."/>
            <person name="Shenoy N."/>
            <person name="Sisk P."/>
            <person name="Stolte C."/>
            <person name="Sykes S."/>
            <person name="White J."/>
            <person name="Yandava C."/>
            <person name="Izard J."/>
            <person name="Blanton J.M."/>
            <person name="Baranova O.V."/>
            <person name="Tanner A.C."/>
            <person name="Dewhirst F.E."/>
            <person name="Haas B."/>
            <person name="Nusbaum C."/>
            <person name="Birren B."/>
        </authorList>
    </citation>
    <scope>NUCLEOTIDE SEQUENCE [LARGE SCALE GENOMIC DNA]</scope>
    <source>
        <strain evidence="10">ATCC 35896 / D40 B5</strain>
    </source>
</reference>
<dbReference type="InterPro" id="IPR001667">
    <property type="entry name" value="DDH_dom"/>
</dbReference>
<evidence type="ECO:0000256" key="3">
    <source>
        <dbReference type="ARBA" id="ARBA00022722"/>
    </source>
</evidence>
<comment type="similarity">
    <text evidence="1">Belongs to the RecJ family.</text>
</comment>
<feature type="domain" description="DHHA1" evidence="7">
    <location>
        <begin position="338"/>
        <end position="425"/>
    </location>
</feature>
<dbReference type="OrthoDB" id="9809852at2"/>
<dbReference type="Pfam" id="PF17768">
    <property type="entry name" value="RecJ_OB"/>
    <property type="match status" value="1"/>
</dbReference>
<dbReference type="Pfam" id="PF01368">
    <property type="entry name" value="DHH"/>
    <property type="match status" value="1"/>
</dbReference>
<evidence type="ECO:0000256" key="2">
    <source>
        <dbReference type="ARBA" id="ARBA00019841"/>
    </source>
</evidence>
<dbReference type="InterPro" id="IPR038763">
    <property type="entry name" value="DHH_sf"/>
</dbReference>
<dbReference type="GO" id="GO:0008409">
    <property type="term" value="F:5'-3' exonuclease activity"/>
    <property type="evidence" value="ECO:0007669"/>
    <property type="project" value="InterPro"/>
</dbReference>
<accession>D6GSB4</accession>
<evidence type="ECO:0000313" key="10">
    <source>
        <dbReference type="Proteomes" id="UP000007468"/>
    </source>
</evidence>
<dbReference type="GO" id="GO:0006310">
    <property type="term" value="P:DNA recombination"/>
    <property type="evidence" value="ECO:0007669"/>
    <property type="project" value="InterPro"/>
</dbReference>
<evidence type="ECO:0000256" key="4">
    <source>
        <dbReference type="ARBA" id="ARBA00022801"/>
    </source>
</evidence>
<evidence type="ECO:0000256" key="5">
    <source>
        <dbReference type="ARBA" id="ARBA00022839"/>
    </source>
</evidence>
<feature type="domain" description="DDH" evidence="6">
    <location>
        <begin position="72"/>
        <end position="218"/>
    </location>
</feature>
<dbReference type="eggNOG" id="COG0608">
    <property type="taxonomic scope" value="Bacteria"/>
</dbReference>
<dbReference type="Gene3D" id="3.90.1640.30">
    <property type="match status" value="1"/>
</dbReference>
<dbReference type="AlphaFoldDB" id="D6GSB4"/>
<dbReference type="RefSeq" id="WP_014261840.1">
    <property type="nucleotide sequence ID" value="NC_016630.1"/>
</dbReference>
<dbReference type="Pfam" id="PF02272">
    <property type="entry name" value="DHHA1"/>
    <property type="match status" value="1"/>
</dbReference>
<keyword evidence="4 9" id="KW-0378">Hydrolase</keyword>
<evidence type="ECO:0000259" key="6">
    <source>
        <dbReference type="Pfam" id="PF01368"/>
    </source>
</evidence>
<keyword evidence="3" id="KW-0540">Nuclease</keyword>
<dbReference type="PANTHER" id="PTHR30255:SF2">
    <property type="entry name" value="SINGLE-STRANDED-DNA-SPECIFIC EXONUCLEASE RECJ"/>
    <property type="match status" value="1"/>
</dbReference>